<protein>
    <submittedName>
        <fullName evidence="3">Mo25-like</fullName>
    </submittedName>
</protein>
<comment type="similarity">
    <text evidence="1">Belongs to the Mo25 family.</text>
</comment>
<gene>
    <name evidence="3" type="ORF">GN244_ATG07583</name>
    <name evidence="4" type="ORF">GN958_ATG21380</name>
</gene>
<keyword evidence="5" id="KW-1185">Reference proteome</keyword>
<organism evidence="3 5">
    <name type="scientific">Phytophthora infestans</name>
    <name type="common">Potato late blight agent</name>
    <name type="synonym">Botrytis infestans</name>
    <dbReference type="NCBI Taxonomy" id="4787"/>
    <lineage>
        <taxon>Eukaryota</taxon>
        <taxon>Sar</taxon>
        <taxon>Stramenopiles</taxon>
        <taxon>Oomycota</taxon>
        <taxon>Peronosporomycetes</taxon>
        <taxon>Peronosporales</taxon>
        <taxon>Peronosporaceae</taxon>
        <taxon>Phytophthora</taxon>
    </lineage>
</organism>
<dbReference type="InterPro" id="IPR013878">
    <property type="entry name" value="Mo25"/>
</dbReference>
<dbReference type="SUPFAM" id="SSF48371">
    <property type="entry name" value="ARM repeat"/>
    <property type="match status" value="1"/>
</dbReference>
<dbReference type="Gene3D" id="1.25.10.10">
    <property type="entry name" value="Leucine-rich Repeat Variant"/>
    <property type="match status" value="1"/>
</dbReference>
<evidence type="ECO:0000313" key="4">
    <source>
        <dbReference type="EMBL" id="KAF4129425.1"/>
    </source>
</evidence>
<proteinExistence type="inferred from homology"/>
<dbReference type="InterPro" id="IPR011989">
    <property type="entry name" value="ARM-like"/>
</dbReference>
<evidence type="ECO:0000313" key="3">
    <source>
        <dbReference type="EMBL" id="KAF4040154.1"/>
    </source>
</evidence>
<dbReference type="GO" id="GO:0043539">
    <property type="term" value="F:protein serine/threonine kinase activator activity"/>
    <property type="evidence" value="ECO:0007669"/>
    <property type="project" value="TreeGrafter"/>
</dbReference>
<sequence length="412" mass="47076">MNRVNTFFWSRLNPTGELVRSVDVLLRELVPDDKLDAAFKSLSIAASTGGALAERKPESNEAVEAESEPSADACEPDFEGNPPPEEESSDEESSSEKTVSGELERKWAKIRAVFHDWDEEQGDREKKMDDMAELLLRYRVLEKVLMPKVLGQLTFETRKYVGNVFRAMTVHNLRGFIELISERPDIMRWLVDGYNNNETALICGSMLRDCFEHQTLTMIFLTELTPEFEFLFKVTMENNNFDISADALINISRLLTVHKTATVQVLDESFDRVFGLLNSLLTSQNYATRRQALQLLSELLLDPVNFAVMQRYVASRNNLKQIMLLLREPSEALRMDAFHVFKIFVANPNKSTEVEQLLVRNREKLLAFVSDFGKAKSSRDFLQERSLLVFALERMAEKTQEQATRPASLSNA</sequence>
<dbReference type="InterPro" id="IPR016024">
    <property type="entry name" value="ARM-type_fold"/>
</dbReference>
<accession>A0A833TC48</accession>
<dbReference type="PANTHER" id="PTHR10182:SF3">
    <property type="entry name" value="PROTEIN MO25"/>
    <property type="match status" value="1"/>
</dbReference>
<evidence type="ECO:0000313" key="5">
    <source>
        <dbReference type="Proteomes" id="UP000602510"/>
    </source>
</evidence>
<dbReference type="AlphaFoldDB" id="A0A833TC48"/>
<dbReference type="Proteomes" id="UP000704712">
    <property type="component" value="Unassembled WGS sequence"/>
</dbReference>
<dbReference type="GO" id="GO:0035556">
    <property type="term" value="P:intracellular signal transduction"/>
    <property type="evidence" value="ECO:0007669"/>
    <property type="project" value="TreeGrafter"/>
</dbReference>
<feature type="compositionally biased region" description="Acidic residues" evidence="2">
    <location>
        <begin position="61"/>
        <end position="93"/>
    </location>
</feature>
<reference evidence="3" key="1">
    <citation type="submission" date="2020-04" db="EMBL/GenBank/DDBJ databases">
        <title>Hybrid Assembly of Korean Phytophthora infestans isolates.</title>
        <authorList>
            <person name="Prokchorchik M."/>
            <person name="Lee Y."/>
            <person name="Seo J."/>
            <person name="Cho J.-H."/>
            <person name="Park Y.-E."/>
            <person name="Jang D.-C."/>
            <person name="Im J.-S."/>
            <person name="Choi J.-G."/>
            <person name="Park H.-J."/>
            <person name="Lee G.-B."/>
            <person name="Lee Y.-G."/>
            <person name="Hong S.-Y."/>
            <person name="Cho K."/>
            <person name="Sohn K.H."/>
        </authorList>
    </citation>
    <scope>NUCLEOTIDE SEQUENCE</scope>
    <source>
        <strain evidence="3">KR_1_A1</strain>
        <strain evidence="4">KR_2_A2</strain>
    </source>
</reference>
<feature type="region of interest" description="Disordered" evidence="2">
    <location>
        <begin position="49"/>
        <end position="101"/>
    </location>
</feature>
<evidence type="ECO:0000256" key="2">
    <source>
        <dbReference type="SAM" id="MobiDB-lite"/>
    </source>
</evidence>
<dbReference type="EMBL" id="WSZM01000151">
    <property type="protein sequence ID" value="KAF4040154.1"/>
    <property type="molecule type" value="Genomic_DNA"/>
</dbReference>
<name>A0A833TC48_PHYIN</name>
<dbReference type="EMBL" id="JAACNO010002960">
    <property type="protein sequence ID" value="KAF4129425.1"/>
    <property type="molecule type" value="Genomic_DNA"/>
</dbReference>
<comment type="caution">
    <text evidence="3">The sequence shown here is derived from an EMBL/GenBank/DDBJ whole genome shotgun (WGS) entry which is preliminary data.</text>
</comment>
<dbReference type="Proteomes" id="UP000602510">
    <property type="component" value="Unassembled WGS sequence"/>
</dbReference>
<dbReference type="Pfam" id="PF08569">
    <property type="entry name" value="Mo25"/>
    <property type="match status" value="1"/>
</dbReference>
<dbReference type="PANTHER" id="PTHR10182">
    <property type="entry name" value="CALCIUM-BINDING PROTEIN 39-RELATED"/>
    <property type="match status" value="1"/>
</dbReference>
<evidence type="ECO:0000256" key="1">
    <source>
        <dbReference type="ARBA" id="ARBA00011012"/>
    </source>
</evidence>